<name>A0ABY7XHF6_9BACL</name>
<protein>
    <submittedName>
        <fullName evidence="1">Uncharacterized protein</fullName>
    </submittedName>
</protein>
<gene>
    <name evidence="1" type="ORF">PUW25_26070</name>
</gene>
<evidence type="ECO:0000313" key="2">
    <source>
        <dbReference type="Proteomes" id="UP001221519"/>
    </source>
</evidence>
<dbReference type="EMBL" id="CP118109">
    <property type="protein sequence ID" value="WDI05038.1"/>
    <property type="molecule type" value="Genomic_DNA"/>
</dbReference>
<keyword evidence="1" id="KW-0614">Plasmid</keyword>
<accession>A0ABY7XHF6</accession>
<evidence type="ECO:0000313" key="1">
    <source>
        <dbReference type="EMBL" id="WDI05038.1"/>
    </source>
</evidence>
<proteinExistence type="predicted"/>
<geneLocation type="plasmid" evidence="1 2">
    <name>unnamed1</name>
</geneLocation>
<reference evidence="1 2" key="1">
    <citation type="submission" date="2023-02" db="EMBL/GenBank/DDBJ databases">
        <title>Pathogen: clinical or host-associated sample.</title>
        <authorList>
            <person name="Hergert J."/>
            <person name="Casey R."/>
            <person name="Wagner J."/>
            <person name="Young E.L."/>
            <person name="Oakeson K.F."/>
        </authorList>
    </citation>
    <scope>NUCLEOTIDE SEQUENCE [LARGE SCALE GENOMIC DNA]</scope>
    <source>
        <strain evidence="1 2">2022CK-00829</strain>
        <plasmid evidence="1 2">unnamed1</plasmid>
    </source>
</reference>
<keyword evidence="2" id="KW-1185">Reference proteome</keyword>
<organism evidence="1 2">
    <name type="scientific">Paenibacillus urinalis</name>
    <dbReference type="NCBI Taxonomy" id="521520"/>
    <lineage>
        <taxon>Bacteria</taxon>
        <taxon>Bacillati</taxon>
        <taxon>Bacillota</taxon>
        <taxon>Bacilli</taxon>
        <taxon>Bacillales</taxon>
        <taxon>Paenibacillaceae</taxon>
        <taxon>Paenibacillus</taxon>
    </lineage>
</organism>
<dbReference type="RefSeq" id="WP_193746090.1">
    <property type="nucleotide sequence ID" value="NZ_CP118109.1"/>
</dbReference>
<sequence length="50" mass="6015">MYIVTWVENDQVQDRGFKTPSERDTFISNLKEEGIESDWYSDEEAKEENR</sequence>
<dbReference type="Proteomes" id="UP001221519">
    <property type="component" value="Plasmid unnamed1"/>
</dbReference>